<evidence type="ECO:0000256" key="2">
    <source>
        <dbReference type="ARBA" id="ARBA00022692"/>
    </source>
</evidence>
<dbReference type="PANTHER" id="PTHR30168:SF0">
    <property type="entry name" value="INNER MEMBRANE PROTEIN"/>
    <property type="match status" value="1"/>
</dbReference>
<protein>
    <submittedName>
        <fullName evidence="6">Neutral zinc metallopeptidase</fullName>
    </submittedName>
</protein>
<dbReference type="Proteomes" id="UP001500908">
    <property type="component" value="Unassembled WGS sequence"/>
</dbReference>
<evidence type="ECO:0000256" key="1">
    <source>
        <dbReference type="ARBA" id="ARBA00004167"/>
    </source>
</evidence>
<feature type="region of interest" description="Disordered" evidence="5">
    <location>
        <begin position="240"/>
        <end position="260"/>
    </location>
</feature>
<evidence type="ECO:0000256" key="5">
    <source>
        <dbReference type="SAM" id="MobiDB-lite"/>
    </source>
</evidence>
<keyword evidence="4" id="KW-0472">Membrane</keyword>
<feature type="compositionally biased region" description="Basic and acidic residues" evidence="5">
    <location>
        <begin position="245"/>
        <end position="257"/>
    </location>
</feature>
<dbReference type="Pfam" id="PF04228">
    <property type="entry name" value="Zn_peptidase"/>
    <property type="match status" value="1"/>
</dbReference>
<sequence length="290" mass="31333">MAVRDEHGVFNVATQTATTPEPSVAEGNGHAGGVPREAPSGDEESSLPDRPSGERALRANPLYATGRLSPLPCPAPEVQVDDPAAMERFLYLMTDCLDQVWETQFAKAGLSFQPPERVFWTQPGTSPCRDYPSSAGAFYCQASQGLYIGVSDVVKKWNGAENSVVYASLLAHEYGHHVQAQSGLLEYYHDQRSQEPTVVDRNAWTRRGELQANCLAGAFLGSISASYPLDAADRSAVLDDAAATADRENSPPSERTHGSAANSVMWTEHGMRYQSPGACNTWNVEADLVS</sequence>
<dbReference type="InterPro" id="IPR007343">
    <property type="entry name" value="Uncharacterised_pept_Zn_put"/>
</dbReference>
<keyword evidence="2" id="KW-0812">Transmembrane</keyword>
<comment type="caution">
    <text evidence="6">The sequence shown here is derived from an EMBL/GenBank/DDBJ whole genome shotgun (WGS) entry which is preliminary data.</text>
</comment>
<accession>A0ABP7F1P3</accession>
<feature type="compositionally biased region" description="Polar residues" evidence="5">
    <location>
        <begin position="12"/>
        <end position="21"/>
    </location>
</feature>
<organism evidence="6 7">
    <name type="scientific">Salinactinospora qingdaonensis</name>
    <dbReference type="NCBI Taxonomy" id="702744"/>
    <lineage>
        <taxon>Bacteria</taxon>
        <taxon>Bacillati</taxon>
        <taxon>Actinomycetota</taxon>
        <taxon>Actinomycetes</taxon>
        <taxon>Streptosporangiales</taxon>
        <taxon>Nocardiopsidaceae</taxon>
        <taxon>Salinactinospora</taxon>
    </lineage>
</organism>
<evidence type="ECO:0000256" key="3">
    <source>
        <dbReference type="ARBA" id="ARBA00022989"/>
    </source>
</evidence>
<name>A0ABP7F1P3_9ACTN</name>
<feature type="region of interest" description="Disordered" evidence="5">
    <location>
        <begin position="1"/>
        <end position="55"/>
    </location>
</feature>
<proteinExistence type="predicted"/>
<gene>
    <name evidence="6" type="ORF">GCM10022402_08040</name>
</gene>
<dbReference type="EMBL" id="BAABDD010000003">
    <property type="protein sequence ID" value="GAA3729734.1"/>
    <property type="molecule type" value="Genomic_DNA"/>
</dbReference>
<keyword evidence="7" id="KW-1185">Reference proteome</keyword>
<comment type="subcellular location">
    <subcellularLocation>
        <location evidence="1">Membrane</location>
        <topology evidence="1">Single-pass membrane protein</topology>
    </subcellularLocation>
</comment>
<keyword evidence="3" id="KW-1133">Transmembrane helix</keyword>
<evidence type="ECO:0000313" key="6">
    <source>
        <dbReference type="EMBL" id="GAA3729734.1"/>
    </source>
</evidence>
<reference evidence="7" key="1">
    <citation type="journal article" date="2019" name="Int. J. Syst. Evol. Microbiol.">
        <title>The Global Catalogue of Microorganisms (GCM) 10K type strain sequencing project: providing services to taxonomists for standard genome sequencing and annotation.</title>
        <authorList>
            <consortium name="The Broad Institute Genomics Platform"/>
            <consortium name="The Broad Institute Genome Sequencing Center for Infectious Disease"/>
            <person name="Wu L."/>
            <person name="Ma J."/>
        </authorList>
    </citation>
    <scope>NUCLEOTIDE SEQUENCE [LARGE SCALE GENOMIC DNA]</scope>
    <source>
        <strain evidence="7">JCM 17137</strain>
    </source>
</reference>
<dbReference type="PANTHER" id="PTHR30168">
    <property type="entry name" value="PUTATIVE MEMBRANE PROTEIN YPFJ"/>
    <property type="match status" value="1"/>
</dbReference>
<evidence type="ECO:0000313" key="7">
    <source>
        <dbReference type="Proteomes" id="UP001500908"/>
    </source>
</evidence>
<evidence type="ECO:0000256" key="4">
    <source>
        <dbReference type="ARBA" id="ARBA00023136"/>
    </source>
</evidence>